<dbReference type="Gene3D" id="3.90.1200.10">
    <property type="match status" value="1"/>
</dbReference>
<dbReference type="CDD" id="cd05154">
    <property type="entry name" value="ACAD10_11_N-like"/>
    <property type="match status" value="1"/>
</dbReference>
<organism evidence="2 3">
    <name type="scientific">Salinibacillus xinjiangensis</name>
    <dbReference type="NCBI Taxonomy" id="1229268"/>
    <lineage>
        <taxon>Bacteria</taxon>
        <taxon>Bacillati</taxon>
        <taxon>Bacillota</taxon>
        <taxon>Bacilli</taxon>
        <taxon>Bacillales</taxon>
        <taxon>Bacillaceae</taxon>
        <taxon>Salinibacillus</taxon>
    </lineage>
</organism>
<name>A0A6G1X1M3_9BACI</name>
<dbReference type="Proteomes" id="UP000480185">
    <property type="component" value="Unassembled WGS sequence"/>
</dbReference>
<dbReference type="PANTHER" id="PTHR47829:SF1">
    <property type="entry name" value="HAD FAMILY PHOSPHATASE"/>
    <property type="match status" value="1"/>
</dbReference>
<accession>A0A6G1X1M3</accession>
<dbReference type="Gene3D" id="3.30.200.20">
    <property type="entry name" value="Phosphorylase Kinase, domain 1"/>
    <property type="match status" value="1"/>
</dbReference>
<feature type="domain" description="Aminoglycoside phosphotransferase" evidence="1">
    <location>
        <begin position="35"/>
        <end position="264"/>
    </location>
</feature>
<dbReference type="EMBL" id="WJNH01000001">
    <property type="protein sequence ID" value="MRG84891.1"/>
    <property type="molecule type" value="Genomic_DNA"/>
</dbReference>
<comment type="caution">
    <text evidence="2">The sequence shown here is derived from an EMBL/GenBank/DDBJ whole genome shotgun (WGS) entry which is preliminary data.</text>
</comment>
<evidence type="ECO:0000259" key="1">
    <source>
        <dbReference type="Pfam" id="PF01636"/>
    </source>
</evidence>
<protein>
    <submittedName>
        <fullName evidence="2">Phosphotransferase</fullName>
    </submittedName>
</protein>
<evidence type="ECO:0000313" key="3">
    <source>
        <dbReference type="Proteomes" id="UP000480185"/>
    </source>
</evidence>
<dbReference type="PANTHER" id="PTHR47829">
    <property type="entry name" value="HYDROLASE, PUTATIVE (AFU_ORTHOLOGUE AFUA_1G12880)-RELATED"/>
    <property type="match status" value="1"/>
</dbReference>
<gene>
    <name evidence="2" type="ORF">GH754_00960</name>
</gene>
<dbReference type="InterPro" id="IPR011009">
    <property type="entry name" value="Kinase-like_dom_sf"/>
</dbReference>
<dbReference type="InterPro" id="IPR041726">
    <property type="entry name" value="ACAD10_11_N"/>
</dbReference>
<dbReference type="GO" id="GO:0016740">
    <property type="term" value="F:transferase activity"/>
    <property type="evidence" value="ECO:0007669"/>
    <property type="project" value="UniProtKB-KW"/>
</dbReference>
<sequence>MNKYIQVRDGEELDREIIKAFILSNFENVKDDKFEVKQFPSGKSNLTYFIKMGEWEGVLRRPPNGPLPPKAHDMNREHDLLKKLHTVFPLAPKPYILCNDKSVLNCPFYIMERIKGHTIDDELIIQKNMTKEQKRHISTLMVDAIVELHNVDYKQVGLEKLGFPKGFLERRLNNWISRFNKYKTEDIGVLDNVTKWLKNNIPKEQKATLIHNDFKLNNALVDDSLKHLNGIVDWEMTTIGDPLFDLGSTLSYWVEEDDSELLKESLEITTAQPGFITREEFLQMYVSKTGRDISSFLFYLVLAYFKIAVTQQQIYYRYKSGTTNDPRFARFKQSVRNLIIYSDRLIQNKRI</sequence>
<evidence type="ECO:0000313" key="2">
    <source>
        <dbReference type="EMBL" id="MRG84891.1"/>
    </source>
</evidence>
<proteinExistence type="predicted"/>
<keyword evidence="3" id="KW-1185">Reference proteome</keyword>
<dbReference type="RefSeq" id="WP_153726861.1">
    <property type="nucleotide sequence ID" value="NZ_WJNH01000001.1"/>
</dbReference>
<keyword evidence="2" id="KW-0808">Transferase</keyword>
<dbReference type="InterPro" id="IPR002575">
    <property type="entry name" value="Aminoglycoside_PTrfase"/>
</dbReference>
<dbReference type="OrthoDB" id="3806873at2"/>
<reference evidence="2 3" key="1">
    <citation type="submission" date="2019-11" db="EMBL/GenBank/DDBJ databases">
        <authorList>
            <person name="Li J."/>
        </authorList>
    </citation>
    <scope>NUCLEOTIDE SEQUENCE [LARGE SCALE GENOMIC DNA]</scope>
    <source>
        <strain evidence="2 3">J4</strain>
    </source>
</reference>
<dbReference type="Pfam" id="PF01636">
    <property type="entry name" value="APH"/>
    <property type="match status" value="1"/>
</dbReference>
<dbReference type="AlphaFoldDB" id="A0A6G1X1M3"/>
<dbReference type="InterPro" id="IPR052898">
    <property type="entry name" value="ACAD10-like"/>
</dbReference>
<dbReference type="SUPFAM" id="SSF56112">
    <property type="entry name" value="Protein kinase-like (PK-like)"/>
    <property type="match status" value="1"/>
</dbReference>